<evidence type="ECO:0000313" key="2">
    <source>
        <dbReference type="EMBL" id="GAA2051385.1"/>
    </source>
</evidence>
<protein>
    <submittedName>
        <fullName evidence="2">Uncharacterized protein</fullName>
    </submittedName>
</protein>
<organism evidence="2 3">
    <name type="scientific">Streptomyces cheonanensis</name>
    <dbReference type="NCBI Taxonomy" id="312720"/>
    <lineage>
        <taxon>Bacteria</taxon>
        <taxon>Bacillati</taxon>
        <taxon>Actinomycetota</taxon>
        <taxon>Actinomycetes</taxon>
        <taxon>Kitasatosporales</taxon>
        <taxon>Streptomycetaceae</taxon>
        <taxon>Streptomyces</taxon>
    </lineage>
</organism>
<reference evidence="2 3" key="1">
    <citation type="journal article" date="2019" name="Int. J. Syst. Evol. Microbiol.">
        <title>The Global Catalogue of Microorganisms (GCM) 10K type strain sequencing project: providing services to taxonomists for standard genome sequencing and annotation.</title>
        <authorList>
            <consortium name="The Broad Institute Genomics Platform"/>
            <consortium name="The Broad Institute Genome Sequencing Center for Infectious Disease"/>
            <person name="Wu L."/>
            <person name="Ma J."/>
        </authorList>
    </citation>
    <scope>NUCLEOTIDE SEQUENCE [LARGE SCALE GENOMIC DNA]</scope>
    <source>
        <strain evidence="2 3">JCM 14549</strain>
    </source>
</reference>
<gene>
    <name evidence="2" type="ORF">GCM10009757_24230</name>
</gene>
<evidence type="ECO:0000256" key="1">
    <source>
        <dbReference type="SAM" id="MobiDB-lite"/>
    </source>
</evidence>
<accession>A0ABN2V7G0</accession>
<keyword evidence="3" id="KW-1185">Reference proteome</keyword>
<proteinExistence type="predicted"/>
<comment type="caution">
    <text evidence="2">The sequence shown here is derived from an EMBL/GenBank/DDBJ whole genome shotgun (WGS) entry which is preliminary data.</text>
</comment>
<evidence type="ECO:0000313" key="3">
    <source>
        <dbReference type="Proteomes" id="UP001403094"/>
    </source>
</evidence>
<name>A0ABN2V7G0_9ACTN</name>
<sequence length="92" mass="9791">MPGVPQRDHPDACPPGADGEVASEVAGFDRGAVARGEDQIVPVLPQVAGSPLGVELLLTPELERGKAQVRQRKEVVRVLRLGLPVQIAWPAR</sequence>
<feature type="compositionally biased region" description="Basic and acidic residues" evidence="1">
    <location>
        <begin position="1"/>
        <end position="11"/>
    </location>
</feature>
<feature type="region of interest" description="Disordered" evidence="1">
    <location>
        <begin position="1"/>
        <end position="21"/>
    </location>
</feature>
<dbReference type="Proteomes" id="UP001403094">
    <property type="component" value="Unassembled WGS sequence"/>
</dbReference>
<dbReference type="EMBL" id="BAAANQ010000004">
    <property type="protein sequence ID" value="GAA2051385.1"/>
    <property type="molecule type" value="Genomic_DNA"/>
</dbReference>